<dbReference type="PANTHER" id="PTHR46077">
    <property type="entry name" value="E3 UBIQUITIN-PROTEIN LIGASE TOPORS"/>
    <property type="match status" value="1"/>
</dbReference>
<evidence type="ECO:0000256" key="3">
    <source>
        <dbReference type="ARBA" id="ARBA00022679"/>
    </source>
</evidence>
<dbReference type="InterPro" id="IPR013083">
    <property type="entry name" value="Znf_RING/FYVE/PHD"/>
</dbReference>
<evidence type="ECO:0000256" key="5">
    <source>
        <dbReference type="ARBA" id="ARBA00023163"/>
    </source>
</evidence>
<keyword evidence="6" id="KW-0479">Metal-binding</keyword>
<sequence length="401" mass="44654">MRTPHTSTKDHVIPALTETPTGALSDDDEAFSSSRSDKGKARAVDPPLHSSSTAGAPSSSSRTLSPDSHLPSTTAAEDTDEAEEDDNDDDEDHCLICHTSPFNDRTVLPHCLHSQFCLSCIVRWVQIRRCCPLCLASVGEYVIHAVRGDADYLRFHLPPAPLNSASSTASASTSHPTTAGGSVVDRAAIVSRVQRARAHRDRNPPPDPTQTLEFRKYIYQHTLYAAHVGSNRHTNYRPCPNPSQIRQNGEIQRRITLFLRRELSIWPEVDAEFLTQYILSLVKVFRISDDETVRLVGEFVGAKVARHLLHELECWLRSGKQQLRFYDQSPLLQYPPRSGGRRRKSRDEVGEVGESNLASEETASAAARRTDVAKRRERLLVKLESEKRRLSFAAGACADLT</sequence>
<comment type="catalytic activity">
    <reaction evidence="1">
        <text>S-ubiquitinyl-[E2 ubiquitin-conjugating enzyme]-L-cysteine + [acceptor protein]-L-lysine = [E2 ubiquitin-conjugating enzyme]-L-cysteine + N(6)-ubiquitinyl-[acceptor protein]-L-lysine.</text>
        <dbReference type="EC" id="2.3.2.27"/>
    </reaction>
</comment>
<dbReference type="GO" id="GO:0000209">
    <property type="term" value="P:protein polyubiquitination"/>
    <property type="evidence" value="ECO:0007669"/>
    <property type="project" value="TreeGrafter"/>
</dbReference>
<evidence type="ECO:0000259" key="8">
    <source>
        <dbReference type="PROSITE" id="PS50089"/>
    </source>
</evidence>
<dbReference type="InterPro" id="IPR001841">
    <property type="entry name" value="Znf_RING"/>
</dbReference>
<keyword evidence="6" id="KW-0863">Zinc-finger</keyword>
<accession>A0A5C3ECM8</accession>
<dbReference type="GO" id="GO:0008270">
    <property type="term" value="F:zinc ion binding"/>
    <property type="evidence" value="ECO:0007669"/>
    <property type="project" value="UniProtKB-KW"/>
</dbReference>
<keyword evidence="6" id="KW-0862">Zinc</keyword>
<keyword evidence="3" id="KW-0808">Transferase</keyword>
<organism evidence="9 10">
    <name type="scientific">Ustilago trichophora</name>
    <dbReference type="NCBI Taxonomy" id="86804"/>
    <lineage>
        <taxon>Eukaryota</taxon>
        <taxon>Fungi</taxon>
        <taxon>Dikarya</taxon>
        <taxon>Basidiomycota</taxon>
        <taxon>Ustilaginomycotina</taxon>
        <taxon>Ustilaginomycetes</taxon>
        <taxon>Ustilaginales</taxon>
        <taxon>Ustilaginaceae</taxon>
        <taxon>Ustilago</taxon>
    </lineage>
</organism>
<feature type="domain" description="RING-type" evidence="8">
    <location>
        <begin position="94"/>
        <end position="134"/>
    </location>
</feature>
<dbReference type="SMART" id="SM00184">
    <property type="entry name" value="RING"/>
    <property type="match status" value="1"/>
</dbReference>
<gene>
    <name evidence="9" type="ORF">UTRI_10362_B</name>
</gene>
<dbReference type="EMBL" id="OOIN01000016">
    <property type="protein sequence ID" value="SPO26899.1"/>
    <property type="molecule type" value="Genomic_DNA"/>
</dbReference>
<dbReference type="GO" id="GO:0006513">
    <property type="term" value="P:protein monoubiquitination"/>
    <property type="evidence" value="ECO:0007669"/>
    <property type="project" value="TreeGrafter"/>
</dbReference>
<dbReference type="AlphaFoldDB" id="A0A5C3ECM8"/>
<dbReference type="PROSITE" id="PS50089">
    <property type="entry name" value="ZF_RING_2"/>
    <property type="match status" value="1"/>
</dbReference>
<evidence type="ECO:0000256" key="4">
    <source>
        <dbReference type="ARBA" id="ARBA00023015"/>
    </source>
</evidence>
<evidence type="ECO:0000256" key="1">
    <source>
        <dbReference type="ARBA" id="ARBA00000900"/>
    </source>
</evidence>
<name>A0A5C3ECM8_9BASI</name>
<feature type="region of interest" description="Disordered" evidence="7">
    <location>
        <begin position="1"/>
        <end position="90"/>
    </location>
</feature>
<keyword evidence="5" id="KW-0804">Transcription</keyword>
<dbReference type="EC" id="2.3.2.27" evidence="2"/>
<dbReference type="Proteomes" id="UP000324022">
    <property type="component" value="Unassembled WGS sequence"/>
</dbReference>
<evidence type="ECO:0000313" key="9">
    <source>
        <dbReference type="EMBL" id="SPO26899.1"/>
    </source>
</evidence>
<evidence type="ECO:0000256" key="6">
    <source>
        <dbReference type="PROSITE-ProRule" id="PRU00175"/>
    </source>
</evidence>
<dbReference type="Gene3D" id="3.30.40.10">
    <property type="entry name" value="Zinc/RING finger domain, C3HC4 (zinc finger)"/>
    <property type="match status" value="1"/>
</dbReference>
<keyword evidence="10" id="KW-1185">Reference proteome</keyword>
<protein>
    <recommendedName>
        <fullName evidence="2">RING-type E3 ubiquitin transferase</fullName>
        <ecNumber evidence="2">2.3.2.27</ecNumber>
    </recommendedName>
</protein>
<dbReference type="PANTHER" id="PTHR46077:SF1">
    <property type="entry name" value="TOP1 BINDING ARGININE_SERINE RICH PROTEIN, E3 UBIQUITIN LIGASE"/>
    <property type="match status" value="1"/>
</dbReference>
<feature type="compositionally biased region" description="Acidic residues" evidence="7">
    <location>
        <begin position="77"/>
        <end position="90"/>
    </location>
</feature>
<evidence type="ECO:0000313" key="10">
    <source>
        <dbReference type="Proteomes" id="UP000324022"/>
    </source>
</evidence>
<dbReference type="GO" id="GO:0061630">
    <property type="term" value="F:ubiquitin protein ligase activity"/>
    <property type="evidence" value="ECO:0007669"/>
    <property type="project" value="UniProtKB-EC"/>
</dbReference>
<keyword evidence="4" id="KW-0805">Transcription regulation</keyword>
<feature type="region of interest" description="Disordered" evidence="7">
    <location>
        <begin position="334"/>
        <end position="372"/>
    </location>
</feature>
<reference evidence="9 10" key="1">
    <citation type="submission" date="2018-03" db="EMBL/GenBank/DDBJ databases">
        <authorList>
            <person name="Guldener U."/>
        </authorList>
    </citation>
    <scope>NUCLEOTIDE SEQUENCE [LARGE SCALE GENOMIC DNA]</scope>
    <source>
        <strain evidence="9 10">NBRC100155</strain>
    </source>
</reference>
<dbReference type="SUPFAM" id="SSF57850">
    <property type="entry name" value="RING/U-box"/>
    <property type="match status" value="1"/>
</dbReference>
<proteinExistence type="predicted"/>
<evidence type="ECO:0000256" key="2">
    <source>
        <dbReference type="ARBA" id="ARBA00012483"/>
    </source>
</evidence>
<dbReference type="OrthoDB" id="21204at2759"/>
<evidence type="ECO:0000256" key="7">
    <source>
        <dbReference type="SAM" id="MobiDB-lite"/>
    </source>
</evidence>
<feature type="compositionally biased region" description="Low complexity" evidence="7">
    <location>
        <begin position="358"/>
        <end position="367"/>
    </location>
</feature>
<feature type="compositionally biased region" description="Low complexity" evidence="7">
    <location>
        <begin position="50"/>
        <end position="76"/>
    </location>
</feature>